<dbReference type="Gene3D" id="3.40.960.10">
    <property type="entry name" value="VSR Endonuclease"/>
    <property type="match status" value="1"/>
</dbReference>
<accession>A0A7W2EVQ0</accession>
<comment type="caution">
    <text evidence="1">The sequence shown here is derived from an EMBL/GenBank/DDBJ whole genome shotgun (WGS) entry which is preliminary data.</text>
</comment>
<dbReference type="RefSeq" id="WP_182166017.1">
    <property type="nucleotide sequence ID" value="NZ_JACEZT010000016.1"/>
</dbReference>
<keyword evidence="2" id="KW-1185">Reference proteome</keyword>
<reference evidence="1 2" key="1">
    <citation type="submission" date="2020-07" db="EMBL/GenBank/DDBJ databases">
        <title>Novel species isolated from subtropical streams in China.</title>
        <authorList>
            <person name="Lu H."/>
        </authorList>
    </citation>
    <scope>NUCLEOTIDE SEQUENCE [LARGE SCALE GENOMIC DNA]</scope>
    <source>
        <strain evidence="1 2">LX20W</strain>
    </source>
</reference>
<sequence length="401" mass="45202">MNIVLSASDLVGPLAHDLRTPGVAPVPAVERALEEYLFEKFRDALGEMLVKAPRVRVHAGYFKNRFANLVDLAKSGYETWYVEVHFACQNLVLLQDIQIRTEGISFVPLSYGGGINRAVDLKTRHLKKQINHAYRINHLRLPGDFFQALSRELLSGGELSQPRLSNFHPGPDIRGFRTVSFDHLLTGDRKFCRCSMAFHSSILADANTRAPSFAPNSWPHAVIEMLDHADYEDAICHLCLARNGNSEDAVRRYGAAIIDGHEAYADQVKFDLNSDARTAREEVKRLMGLSRWTREATIYGVVSDLFPDQLVLREASPEWLGRLRLDVYIPGLKLAIEHQGQQHYEPVAVFGGEKAHAAVLERDALKRTRCEQSGITIIYIRYDAPITKAAIRDRLRSFLVT</sequence>
<organism evidence="1 2">
    <name type="scientific">Rugamonas brunnea</name>
    <dbReference type="NCBI Taxonomy" id="2758569"/>
    <lineage>
        <taxon>Bacteria</taxon>
        <taxon>Pseudomonadati</taxon>
        <taxon>Pseudomonadota</taxon>
        <taxon>Betaproteobacteria</taxon>
        <taxon>Burkholderiales</taxon>
        <taxon>Oxalobacteraceae</taxon>
        <taxon>Telluria group</taxon>
        <taxon>Rugamonas</taxon>
    </lineage>
</organism>
<protein>
    <submittedName>
        <fullName evidence="1">Uncharacterized protein</fullName>
    </submittedName>
</protein>
<name>A0A7W2EVQ0_9BURK</name>
<proteinExistence type="predicted"/>
<gene>
    <name evidence="1" type="ORF">H3H37_20620</name>
</gene>
<dbReference type="Proteomes" id="UP000534388">
    <property type="component" value="Unassembled WGS sequence"/>
</dbReference>
<dbReference type="EMBL" id="JACEZT010000016">
    <property type="protein sequence ID" value="MBA5639471.1"/>
    <property type="molecule type" value="Genomic_DNA"/>
</dbReference>
<dbReference type="AlphaFoldDB" id="A0A7W2EVQ0"/>
<evidence type="ECO:0000313" key="1">
    <source>
        <dbReference type="EMBL" id="MBA5639471.1"/>
    </source>
</evidence>
<evidence type="ECO:0000313" key="2">
    <source>
        <dbReference type="Proteomes" id="UP000534388"/>
    </source>
</evidence>